<dbReference type="GO" id="GO:0046373">
    <property type="term" value="P:L-arabinose metabolic process"/>
    <property type="evidence" value="ECO:0007669"/>
    <property type="project" value="InterPro"/>
</dbReference>
<dbReference type="Gene3D" id="2.60.120.200">
    <property type="match status" value="1"/>
</dbReference>
<dbReference type="AlphaFoldDB" id="A0A9D1MBJ0"/>
<feature type="region of interest" description="Disordered" evidence="9">
    <location>
        <begin position="269"/>
        <end position="289"/>
    </location>
</feature>
<dbReference type="InterPro" id="IPR001119">
    <property type="entry name" value="SLH_dom"/>
</dbReference>
<name>A0A9D1MBJ0_9FIRM</name>
<feature type="domain" description="SLH" evidence="11">
    <location>
        <begin position="1020"/>
        <end position="1083"/>
    </location>
</feature>
<evidence type="ECO:0000259" key="11">
    <source>
        <dbReference type="PROSITE" id="PS51272"/>
    </source>
</evidence>
<feature type="signal peptide" evidence="10">
    <location>
        <begin position="1"/>
        <end position="23"/>
    </location>
</feature>
<evidence type="ECO:0000256" key="2">
    <source>
        <dbReference type="ARBA" id="ARBA00007186"/>
    </source>
</evidence>
<dbReference type="InterPro" id="IPR046780">
    <property type="entry name" value="aBig_2"/>
</dbReference>
<keyword evidence="4 10" id="KW-0732">Signal</keyword>
<dbReference type="InterPro" id="IPR006558">
    <property type="entry name" value="LamG-like"/>
</dbReference>
<gene>
    <name evidence="12" type="ORF">IAA61_05535</name>
</gene>
<evidence type="ECO:0000256" key="5">
    <source>
        <dbReference type="ARBA" id="ARBA00022737"/>
    </source>
</evidence>
<dbReference type="Pfam" id="PF20578">
    <property type="entry name" value="aBig_2"/>
    <property type="match status" value="1"/>
</dbReference>
<dbReference type="Gene3D" id="2.60.40.1180">
    <property type="entry name" value="Golgi alpha-mannosidase II"/>
    <property type="match status" value="1"/>
</dbReference>
<dbReference type="Pfam" id="PF06964">
    <property type="entry name" value="Alpha-L-AF_C"/>
    <property type="match status" value="1"/>
</dbReference>
<dbReference type="Pfam" id="PF22848">
    <property type="entry name" value="ASD1_dom"/>
    <property type="match status" value="1"/>
</dbReference>
<sequence>MKKIICFVAAMGISASVYTPSFAAEDDGLMLHYGFSQIDNSGIVKDESGSGNDGVITGDAEIEYGRMYFDGKDDYITMPEGLLKDSGSVTVAINMCPEFDEIHYFAWNFGNSSSSGYMFLNTSRPDAKLRFAITPAGNGDEEALASDNDVKAGTWSNIIVTIDGDEGRMYRDGVLEAETTFETLPADLGATAQNWIGRSPYGDALLNGYVDDFRVYDRALTADEVKELSDEYQAELSDEFNTAMLASGLKNVVKEDLALPTEAGSASIKWTSSDPAHITDDGKVTRPPLGEMSADVTLTAEITENGETRSETFEVSVAPEGGGTYALNMTGEYGAEISDTMVGLFFEDINYAADGGLYAEMVENRSFEARYADNKDFEPRYDGGWAWSAYPGSGSGAAMEYKTDEPLNENNTHYLSFTPSSSQNGFSNAAYDGLALKSGMTYHGSFYAKTDDFTGTVTVSAVKDGTEYASAGITGITGEWTKYEFDMTASETVRGADLVITADGTGTIDFDMISLLPDDAVDGIFRRDLAEKLKAINPGFLRFPGGCIIEGYDLENRYQWKNSVGPVEERVENWNRWDLHTDGYNHYNQTLGLGFYEFFLLCEYLECEAVPVVNAGMACQFQTNETVPLDSDEFRQYIDDAIDLIEFANGGTDTEWGALRAEMGHPEPFNIKMIGVGNEQWNTDENQFYERFEAFEEAIHEVYPEIGIIGTSGPDVTSANYTSAWNWIRENTAEDPDFVYAVDEHYYMVPDWFLQNTDFYDSYPRDVKVFAGEYASRTRNKPNHPEANTLYTALTEAAYFTGLERNSDVVIMSCYAPLFARIGYTQWSPDLIWFDDVSSYGSPSYYVQKMNGNNLGDYTVVSNVEEGSNTSGTFANVSYDDTAKELIVKAVNVTEDTKALRLDIDGYTVTSGDMTVNYLSGSDPDMSNSIEAPTAVSDKTETVSGASNDFTYELAPYTYAILRIKAERNSGLAGQLGGDTHAAFINGRSETEFAPEAPLTRAELAVMLSRIMPGFEESAYTPAFTDVSGDTWYTKAVGFMQANGIIEGFEDGSFRPGGNVTVTEFKAITARLGYACPLSDSDTPITRAETVRQLCLLLGRTPSADNLSAGIVTFADVTPENEYYVYVAEAANTHTYIFENGIEVWNGLG</sequence>
<dbReference type="Gene3D" id="2.60.120.260">
    <property type="entry name" value="Galactose-binding domain-like"/>
    <property type="match status" value="1"/>
</dbReference>
<proteinExistence type="inferred from homology"/>
<evidence type="ECO:0000256" key="3">
    <source>
        <dbReference type="ARBA" id="ARBA00012670"/>
    </source>
</evidence>
<dbReference type="InterPro" id="IPR013320">
    <property type="entry name" value="ConA-like_dom_sf"/>
</dbReference>
<dbReference type="Pfam" id="PF13385">
    <property type="entry name" value="Laminin_G_3"/>
    <property type="match status" value="1"/>
</dbReference>
<accession>A0A9D1MBJ0</accession>
<evidence type="ECO:0000256" key="8">
    <source>
        <dbReference type="ARBA" id="ARBA00023180"/>
    </source>
</evidence>
<dbReference type="EMBL" id="DVNB01000056">
    <property type="protein sequence ID" value="HIU57257.1"/>
    <property type="molecule type" value="Genomic_DNA"/>
</dbReference>
<dbReference type="PROSITE" id="PS51272">
    <property type="entry name" value="SLH"/>
    <property type="match status" value="1"/>
</dbReference>
<dbReference type="InterPro" id="IPR013780">
    <property type="entry name" value="Glyco_hydro_b"/>
</dbReference>
<evidence type="ECO:0000256" key="4">
    <source>
        <dbReference type="ARBA" id="ARBA00022729"/>
    </source>
</evidence>
<dbReference type="Pfam" id="PF00395">
    <property type="entry name" value="SLH"/>
    <property type="match status" value="2"/>
</dbReference>
<dbReference type="SMART" id="SM00560">
    <property type="entry name" value="LamGL"/>
    <property type="match status" value="1"/>
</dbReference>
<dbReference type="InterPro" id="IPR017853">
    <property type="entry name" value="GH"/>
</dbReference>
<dbReference type="InterPro" id="IPR055235">
    <property type="entry name" value="ASD1_cat"/>
</dbReference>
<keyword evidence="5" id="KW-0677">Repeat</keyword>
<dbReference type="EC" id="3.2.1.55" evidence="3"/>
<comment type="catalytic activity">
    <reaction evidence="1">
        <text>Hydrolysis of terminal non-reducing alpha-L-arabinofuranoside residues in alpha-L-arabinosides.</text>
        <dbReference type="EC" id="3.2.1.55"/>
    </reaction>
</comment>
<dbReference type="SUPFAM" id="SSF49899">
    <property type="entry name" value="Concanavalin A-like lectins/glucanases"/>
    <property type="match status" value="1"/>
</dbReference>
<dbReference type="InterPro" id="IPR051563">
    <property type="entry name" value="Glycosyl_Hydrolase_51"/>
</dbReference>
<evidence type="ECO:0000256" key="6">
    <source>
        <dbReference type="ARBA" id="ARBA00022801"/>
    </source>
</evidence>
<dbReference type="PANTHER" id="PTHR31776:SF0">
    <property type="entry name" value="ALPHA-L-ARABINOFURANOSIDASE 1"/>
    <property type="match status" value="1"/>
</dbReference>
<organism evidence="12 13">
    <name type="scientific">Candidatus Ornithomonoglobus merdipullorum</name>
    <dbReference type="NCBI Taxonomy" id="2840895"/>
    <lineage>
        <taxon>Bacteria</taxon>
        <taxon>Bacillati</taxon>
        <taxon>Bacillota</taxon>
        <taxon>Clostridia</taxon>
        <taxon>Candidatus Ornithomonoglobus</taxon>
    </lineage>
</organism>
<comment type="caution">
    <text evidence="12">The sequence shown here is derived from an EMBL/GenBank/DDBJ whole genome shotgun (WGS) entry which is preliminary data.</text>
</comment>
<dbReference type="PANTHER" id="PTHR31776">
    <property type="entry name" value="ALPHA-L-ARABINOFURANOSIDASE 1"/>
    <property type="match status" value="1"/>
</dbReference>
<keyword evidence="8" id="KW-0325">Glycoprotein</keyword>
<dbReference type="Pfam" id="PF02018">
    <property type="entry name" value="CBM_4_9"/>
    <property type="match status" value="1"/>
</dbReference>
<dbReference type="Proteomes" id="UP000824109">
    <property type="component" value="Unassembled WGS sequence"/>
</dbReference>
<evidence type="ECO:0000256" key="10">
    <source>
        <dbReference type="SAM" id="SignalP"/>
    </source>
</evidence>
<dbReference type="Gene3D" id="3.20.20.80">
    <property type="entry name" value="Glycosidases"/>
    <property type="match status" value="1"/>
</dbReference>
<evidence type="ECO:0000256" key="7">
    <source>
        <dbReference type="ARBA" id="ARBA00023157"/>
    </source>
</evidence>
<evidence type="ECO:0000313" key="13">
    <source>
        <dbReference type="Proteomes" id="UP000824109"/>
    </source>
</evidence>
<dbReference type="GO" id="GO:0046556">
    <property type="term" value="F:alpha-L-arabinofuranosidase activity"/>
    <property type="evidence" value="ECO:0007669"/>
    <property type="project" value="UniProtKB-EC"/>
</dbReference>
<feature type="chain" id="PRO_5038496408" description="non-reducing end alpha-L-arabinofuranosidase" evidence="10">
    <location>
        <begin position="24"/>
        <end position="1149"/>
    </location>
</feature>
<reference evidence="12" key="2">
    <citation type="journal article" date="2021" name="PeerJ">
        <title>Extensive microbial diversity within the chicken gut microbiome revealed by metagenomics and culture.</title>
        <authorList>
            <person name="Gilroy R."/>
            <person name="Ravi A."/>
            <person name="Getino M."/>
            <person name="Pursley I."/>
            <person name="Horton D.L."/>
            <person name="Alikhan N.F."/>
            <person name="Baker D."/>
            <person name="Gharbi K."/>
            <person name="Hall N."/>
            <person name="Watson M."/>
            <person name="Adriaenssens E.M."/>
            <person name="Foster-Nyarko E."/>
            <person name="Jarju S."/>
            <person name="Secka A."/>
            <person name="Antonio M."/>
            <person name="Oren A."/>
            <person name="Chaudhuri R.R."/>
            <person name="La Ragione R."/>
            <person name="Hildebrand F."/>
            <person name="Pallen M.J."/>
        </authorList>
    </citation>
    <scope>NUCLEOTIDE SEQUENCE</scope>
    <source>
        <strain evidence="12">USAMLcec3-3695</strain>
    </source>
</reference>
<dbReference type="InterPro" id="IPR008979">
    <property type="entry name" value="Galactose-bd-like_sf"/>
</dbReference>
<dbReference type="SMART" id="SM00813">
    <property type="entry name" value="Alpha-L-AF_C"/>
    <property type="match status" value="1"/>
</dbReference>
<dbReference type="SUPFAM" id="SSF49785">
    <property type="entry name" value="Galactose-binding domain-like"/>
    <property type="match status" value="1"/>
</dbReference>
<dbReference type="InterPro" id="IPR010720">
    <property type="entry name" value="Alpha-L-AF_C"/>
</dbReference>
<keyword evidence="7" id="KW-1015">Disulfide bond</keyword>
<comment type="similarity">
    <text evidence="2">Belongs to the glycosyl hydrolase 51 family.</text>
</comment>
<dbReference type="SUPFAM" id="SSF51445">
    <property type="entry name" value="(Trans)glycosidases"/>
    <property type="match status" value="1"/>
</dbReference>
<evidence type="ECO:0000313" key="12">
    <source>
        <dbReference type="EMBL" id="HIU57257.1"/>
    </source>
</evidence>
<reference evidence="12" key="1">
    <citation type="submission" date="2020-10" db="EMBL/GenBank/DDBJ databases">
        <authorList>
            <person name="Gilroy R."/>
        </authorList>
    </citation>
    <scope>NUCLEOTIDE SEQUENCE</scope>
    <source>
        <strain evidence="12">USAMLcec3-3695</strain>
    </source>
</reference>
<keyword evidence="6" id="KW-0378">Hydrolase</keyword>
<evidence type="ECO:0000256" key="9">
    <source>
        <dbReference type="SAM" id="MobiDB-lite"/>
    </source>
</evidence>
<evidence type="ECO:0000256" key="1">
    <source>
        <dbReference type="ARBA" id="ARBA00001462"/>
    </source>
</evidence>
<dbReference type="InterPro" id="IPR003305">
    <property type="entry name" value="CenC_carb-bd"/>
</dbReference>
<protein>
    <recommendedName>
        <fullName evidence="3">non-reducing end alpha-L-arabinofuranosidase</fullName>
        <ecNumber evidence="3">3.2.1.55</ecNumber>
    </recommendedName>
</protein>